<dbReference type="HAMAP" id="MF_01976">
    <property type="entry name" value="Phosphofructokinase_III"/>
    <property type="match status" value="1"/>
</dbReference>
<dbReference type="GO" id="GO:0003872">
    <property type="term" value="F:6-phosphofructokinase activity"/>
    <property type="evidence" value="ECO:0007669"/>
    <property type="project" value="UniProtKB-UniRule"/>
</dbReference>
<evidence type="ECO:0000256" key="10">
    <source>
        <dbReference type="HAMAP-Rule" id="MF_01976"/>
    </source>
</evidence>
<evidence type="ECO:0000256" key="1">
    <source>
        <dbReference type="ARBA" id="ARBA00001946"/>
    </source>
</evidence>
<keyword evidence="10" id="KW-0067">ATP-binding</keyword>
<feature type="active site" description="Proton acceptor" evidence="10">
    <location>
        <position position="144"/>
    </location>
</feature>
<evidence type="ECO:0000256" key="7">
    <source>
        <dbReference type="ARBA" id="ARBA00022777"/>
    </source>
</evidence>
<evidence type="ECO:0000313" key="13">
    <source>
        <dbReference type="Proteomes" id="UP001431776"/>
    </source>
</evidence>
<keyword evidence="6 10" id="KW-0479">Metal-binding</keyword>
<dbReference type="GO" id="GO:0005524">
    <property type="term" value="F:ATP binding"/>
    <property type="evidence" value="ECO:0007669"/>
    <property type="project" value="UniProtKB-KW"/>
</dbReference>
<comment type="catalytic activity">
    <reaction evidence="10">
        <text>beta-D-fructose 6-phosphate + ATP = beta-D-fructose 1,6-bisphosphate + ADP + H(+)</text>
        <dbReference type="Rhea" id="RHEA:16109"/>
        <dbReference type="ChEBI" id="CHEBI:15378"/>
        <dbReference type="ChEBI" id="CHEBI:30616"/>
        <dbReference type="ChEBI" id="CHEBI:32966"/>
        <dbReference type="ChEBI" id="CHEBI:57634"/>
        <dbReference type="ChEBI" id="CHEBI:456216"/>
        <dbReference type="EC" id="2.7.1.11"/>
    </reaction>
</comment>
<comment type="pathway">
    <text evidence="3 10">Carbohydrate degradation; glycolysis; D-glyceraldehyde 3-phosphate and glycerone phosphate from D-glucose: step 3/4.</text>
</comment>
<dbReference type="GO" id="GO:0006002">
    <property type="term" value="P:fructose 6-phosphate metabolic process"/>
    <property type="evidence" value="ECO:0007669"/>
    <property type="project" value="InterPro"/>
</dbReference>
<feature type="binding site" evidence="10">
    <location>
        <position position="283"/>
    </location>
    <ligand>
        <name>substrate</name>
        <note>ligand shared between dimeric partners</note>
    </ligand>
</feature>
<dbReference type="SUPFAM" id="SSF53784">
    <property type="entry name" value="Phosphofructokinase"/>
    <property type="match status" value="1"/>
</dbReference>
<dbReference type="InterPro" id="IPR012003">
    <property type="entry name" value="ATP_PFK_prok-type"/>
</dbReference>
<gene>
    <name evidence="10" type="primary">pfkA</name>
    <name evidence="12" type="ORF">QJ522_17935</name>
</gene>
<dbReference type="GO" id="GO:0070095">
    <property type="term" value="F:fructose-6-phosphate binding"/>
    <property type="evidence" value="ECO:0007669"/>
    <property type="project" value="TreeGrafter"/>
</dbReference>
<feature type="binding site" description="in other chain" evidence="10">
    <location>
        <begin position="186"/>
        <end position="188"/>
    </location>
    <ligand>
        <name>substrate</name>
        <note>ligand shared between dimeric partners</note>
    </ligand>
</feature>
<comment type="subunit">
    <text evidence="10">Homodimer or homotetramer.</text>
</comment>
<feature type="binding site" evidence="10">
    <location>
        <position position="16"/>
    </location>
    <ligand>
        <name>ATP</name>
        <dbReference type="ChEBI" id="CHEBI:30616"/>
    </ligand>
</feature>
<comment type="caution">
    <text evidence="10">Lacks conserved residue(s) required for the propagation of feature annotation.</text>
</comment>
<comment type="function">
    <text evidence="10">Catalyzes the phosphorylation of D-fructose 6-phosphate to fructose 1,6-bisphosphate by ATP, the first committing step of glycolysis.</text>
</comment>
<accession>A0AAW6U5W4</accession>
<dbReference type="GO" id="GO:0016208">
    <property type="term" value="F:AMP binding"/>
    <property type="evidence" value="ECO:0007669"/>
    <property type="project" value="TreeGrafter"/>
</dbReference>
<dbReference type="GO" id="GO:0042802">
    <property type="term" value="F:identical protein binding"/>
    <property type="evidence" value="ECO:0007669"/>
    <property type="project" value="TreeGrafter"/>
</dbReference>
<dbReference type="PRINTS" id="PR00476">
    <property type="entry name" value="PHFRCTKINASE"/>
</dbReference>
<dbReference type="GO" id="GO:0061621">
    <property type="term" value="P:canonical glycolysis"/>
    <property type="evidence" value="ECO:0007669"/>
    <property type="project" value="TreeGrafter"/>
</dbReference>
<keyword evidence="4 10" id="KW-0963">Cytoplasm</keyword>
<keyword evidence="7 10" id="KW-0418">Kinase</keyword>
<dbReference type="RefSeq" id="WP_349246353.1">
    <property type="nucleotide sequence ID" value="NZ_JASCXX010000026.1"/>
</dbReference>
<dbReference type="InterPro" id="IPR012829">
    <property type="entry name" value="Phosphofructokinase_III"/>
</dbReference>
<evidence type="ECO:0000256" key="3">
    <source>
        <dbReference type="ARBA" id="ARBA00004679"/>
    </source>
</evidence>
<keyword evidence="10" id="KW-0547">Nucleotide-binding</keyword>
<feature type="binding site" description="in other chain" evidence="10">
    <location>
        <begin position="289"/>
        <end position="292"/>
    </location>
    <ligand>
        <name>substrate</name>
        <note>ligand shared between dimeric partners</note>
    </ligand>
</feature>
<name>A0AAW6U5W4_9BACT</name>
<dbReference type="PROSITE" id="PS00433">
    <property type="entry name" value="PHOSPHOFRUCTOKINASE"/>
    <property type="match status" value="1"/>
</dbReference>
<evidence type="ECO:0000256" key="9">
    <source>
        <dbReference type="ARBA" id="ARBA00023152"/>
    </source>
</evidence>
<feature type="binding site" description="in other chain" evidence="10">
    <location>
        <begin position="142"/>
        <end position="144"/>
    </location>
    <ligand>
        <name>substrate</name>
        <note>ligand shared between dimeric partners</note>
    </ligand>
</feature>
<dbReference type="FunFam" id="3.40.50.460:FF:000002">
    <property type="entry name" value="ATP-dependent 6-phosphofructokinase"/>
    <property type="match status" value="1"/>
</dbReference>
<feature type="binding site" evidence="10">
    <location>
        <begin position="119"/>
        <end position="122"/>
    </location>
    <ligand>
        <name>ATP</name>
        <dbReference type="ChEBI" id="CHEBI:30616"/>
    </ligand>
</feature>
<sequence>MAKARLKSIAVMTGGGDCPGLNAVIRAVTKTAINDHGLTVWGIQDGYLGFIENRIERLTYEQTSNILTVGGTILGSSNTSNPFQFPVATGGRTQMTDVSDCCIEHLKERNIDALVCIGGDGTMASAAKFAKKGLTVIGVPKTIDNDLAGTDVTFGFDTAVTTATEAIDKVHTTASSHQRVMIVEVMGRYAGWIALYAGAASGADVIILPEIPYKLDTVCQYVIGRSKKGKRFSIIVVSEGAKEKGGQMVVLKRVANSPDPIRLGGIGEKLAEDINRQTGLDCRAVVLGHIQRGGTPTPHDRTLATMFGHAAIELLAAGVKNRLVVWNGGGISSVPLASIAGKIKTVPRNHTLIKAAKAIGATFGV</sequence>
<evidence type="ECO:0000256" key="4">
    <source>
        <dbReference type="ARBA" id="ARBA00022490"/>
    </source>
</evidence>
<dbReference type="GO" id="GO:0046872">
    <property type="term" value="F:metal ion binding"/>
    <property type="evidence" value="ECO:0007669"/>
    <property type="project" value="UniProtKB-KW"/>
</dbReference>
<feature type="site" description="Important for substrate specificity; cannot use PPi as phosphoryl donor" evidence="10">
    <location>
        <position position="121"/>
    </location>
</feature>
<dbReference type="InterPro" id="IPR022953">
    <property type="entry name" value="ATP_PFK"/>
</dbReference>
<evidence type="ECO:0000256" key="8">
    <source>
        <dbReference type="ARBA" id="ARBA00022842"/>
    </source>
</evidence>
<dbReference type="GO" id="GO:0005945">
    <property type="term" value="C:6-phosphofructokinase complex"/>
    <property type="evidence" value="ECO:0007669"/>
    <property type="project" value="TreeGrafter"/>
</dbReference>
<dbReference type="GO" id="GO:0048029">
    <property type="term" value="F:monosaccharide binding"/>
    <property type="evidence" value="ECO:0007669"/>
    <property type="project" value="TreeGrafter"/>
</dbReference>
<evidence type="ECO:0000256" key="2">
    <source>
        <dbReference type="ARBA" id="ARBA00004496"/>
    </source>
</evidence>
<reference evidence="12" key="1">
    <citation type="submission" date="2023-05" db="EMBL/GenBank/DDBJ databases">
        <title>Anaerotaeda fermentans gen. nov., sp. nov., a novel anaerobic planctomycete of the new family within the order Sedimentisphaerales isolated from Taman Peninsula, Russia.</title>
        <authorList>
            <person name="Khomyakova M.A."/>
            <person name="Merkel A.Y."/>
            <person name="Slobodkin A.I."/>
        </authorList>
    </citation>
    <scope>NUCLEOTIDE SEQUENCE</scope>
    <source>
        <strain evidence="12">M17dextr</strain>
    </source>
</reference>
<dbReference type="PANTHER" id="PTHR13697:SF52">
    <property type="entry name" value="ATP-DEPENDENT 6-PHOSPHOFRUCTOKINASE 3"/>
    <property type="match status" value="1"/>
</dbReference>
<evidence type="ECO:0000256" key="6">
    <source>
        <dbReference type="ARBA" id="ARBA00022723"/>
    </source>
</evidence>
<dbReference type="InterPro" id="IPR015912">
    <property type="entry name" value="Phosphofructokinase_CS"/>
</dbReference>
<dbReference type="InterPro" id="IPR000023">
    <property type="entry name" value="Phosphofructokinase_dom"/>
</dbReference>
<dbReference type="AlphaFoldDB" id="A0AAW6U5W4"/>
<protein>
    <recommendedName>
        <fullName evidence="10">ATP-dependent 6-phosphofructokinase</fullName>
        <shortName evidence="10">ATP-PFK</shortName>
        <shortName evidence="10">Phosphofructokinase</shortName>
        <ecNumber evidence="10">2.7.1.11</ecNumber>
    </recommendedName>
    <alternativeName>
        <fullName evidence="10">Phosphohexokinase</fullName>
    </alternativeName>
</protein>
<comment type="caution">
    <text evidence="12">The sequence shown here is derived from an EMBL/GenBank/DDBJ whole genome shotgun (WGS) entry which is preliminary data.</text>
</comment>
<evidence type="ECO:0000313" key="12">
    <source>
        <dbReference type="EMBL" id="MDI6450946.1"/>
    </source>
</evidence>
<dbReference type="Pfam" id="PF00365">
    <property type="entry name" value="PFK"/>
    <property type="match status" value="1"/>
</dbReference>
<dbReference type="EC" id="2.7.1.11" evidence="10"/>
<dbReference type="PANTHER" id="PTHR13697">
    <property type="entry name" value="PHOSPHOFRUCTOKINASE"/>
    <property type="match status" value="1"/>
</dbReference>
<feature type="binding site" evidence="10">
    <location>
        <position position="179"/>
    </location>
    <ligand>
        <name>substrate</name>
        <note>ligand shared between dimeric partners</note>
    </ligand>
</feature>
<organism evidence="12 13">
    <name type="scientific">Anaerobaca lacustris</name>
    <dbReference type="NCBI Taxonomy" id="3044600"/>
    <lineage>
        <taxon>Bacteria</taxon>
        <taxon>Pseudomonadati</taxon>
        <taxon>Planctomycetota</taxon>
        <taxon>Phycisphaerae</taxon>
        <taxon>Sedimentisphaerales</taxon>
        <taxon>Anaerobacaceae</taxon>
        <taxon>Anaerobaca</taxon>
    </lineage>
</organism>
<dbReference type="InterPro" id="IPR035966">
    <property type="entry name" value="PKF_sf"/>
</dbReference>
<dbReference type="NCBIfam" id="NF002872">
    <property type="entry name" value="PRK03202.1"/>
    <property type="match status" value="1"/>
</dbReference>
<comment type="subcellular location">
    <subcellularLocation>
        <location evidence="2 10">Cytoplasm</location>
    </subcellularLocation>
</comment>
<comment type="similarity">
    <text evidence="10">Belongs to the phosphofructokinase type A (PFKA) family. Mixed-substrate PFK group III subfamily.</text>
</comment>
<dbReference type="GO" id="GO:0047334">
    <property type="term" value="F:diphosphate-fructose-6-phosphate 1-phosphotransferase activity"/>
    <property type="evidence" value="ECO:0007669"/>
    <property type="project" value="InterPro"/>
</dbReference>
<keyword evidence="9 10" id="KW-0324">Glycolysis</keyword>
<dbReference type="EMBL" id="JASCXX010000026">
    <property type="protein sequence ID" value="MDI6450946.1"/>
    <property type="molecule type" value="Genomic_DNA"/>
</dbReference>
<dbReference type="Gene3D" id="3.40.50.450">
    <property type="match status" value="1"/>
</dbReference>
<dbReference type="Gene3D" id="3.40.50.460">
    <property type="entry name" value="Phosphofructokinase domain"/>
    <property type="match status" value="1"/>
</dbReference>
<keyword evidence="13" id="KW-1185">Reference proteome</keyword>
<comment type="cofactor">
    <cofactor evidence="1 10">
        <name>Mg(2+)</name>
        <dbReference type="ChEBI" id="CHEBI:18420"/>
    </cofactor>
</comment>
<evidence type="ECO:0000259" key="11">
    <source>
        <dbReference type="Pfam" id="PF00365"/>
    </source>
</evidence>
<dbReference type="Proteomes" id="UP001431776">
    <property type="component" value="Unassembled WGS sequence"/>
</dbReference>
<keyword evidence="8 10" id="KW-0460">Magnesium</keyword>
<proteinExistence type="inferred from homology"/>
<dbReference type="GO" id="GO:0030388">
    <property type="term" value="P:fructose 1,6-bisphosphate metabolic process"/>
    <property type="evidence" value="ECO:0007669"/>
    <property type="project" value="TreeGrafter"/>
</dbReference>
<feature type="binding site" description="in other chain" evidence="10">
    <location>
        <position position="239"/>
    </location>
    <ligand>
        <name>substrate</name>
        <note>ligand shared between dimeric partners</note>
    </ligand>
</feature>
<feature type="domain" description="Phosphofructokinase" evidence="11">
    <location>
        <begin position="9"/>
        <end position="315"/>
    </location>
</feature>
<keyword evidence="5 10" id="KW-0808">Transferase</keyword>
<dbReference type="PIRSF" id="PIRSF000532">
    <property type="entry name" value="ATP_PFK_prok"/>
    <property type="match status" value="1"/>
</dbReference>
<feature type="binding site" evidence="10">
    <location>
        <position position="120"/>
    </location>
    <ligand>
        <name>Mg(2+)</name>
        <dbReference type="ChEBI" id="CHEBI:18420"/>
        <note>catalytic</note>
    </ligand>
</feature>
<evidence type="ECO:0000256" key="5">
    <source>
        <dbReference type="ARBA" id="ARBA00022679"/>
    </source>
</evidence>